<reference evidence="4" key="1">
    <citation type="submission" date="2025-08" db="UniProtKB">
        <authorList>
            <consortium name="RefSeq"/>
        </authorList>
    </citation>
    <scope>IDENTIFICATION</scope>
    <source>
        <tissue evidence="4">Testes</tissue>
    </source>
</reference>
<proteinExistence type="predicted"/>
<dbReference type="GeneID" id="102802918"/>
<dbReference type="PANTHER" id="PTHR12125:SF5">
    <property type="entry name" value="F-BOX DOMAIN-CONTAINING PROTEIN"/>
    <property type="match status" value="1"/>
</dbReference>
<dbReference type="Gene3D" id="2.60.120.260">
    <property type="entry name" value="Galactose-binding domain-like"/>
    <property type="match status" value="1"/>
</dbReference>
<dbReference type="InterPro" id="IPR039752">
    <property type="entry name" value="F-box_only"/>
</dbReference>
<dbReference type="Proteomes" id="UP000694865">
    <property type="component" value="Unplaced"/>
</dbReference>
<organism evidence="3 4">
    <name type="scientific">Saccoglossus kowalevskii</name>
    <name type="common">Acorn worm</name>
    <dbReference type="NCBI Taxonomy" id="10224"/>
    <lineage>
        <taxon>Eukaryota</taxon>
        <taxon>Metazoa</taxon>
        <taxon>Hemichordata</taxon>
        <taxon>Enteropneusta</taxon>
        <taxon>Harrimaniidae</taxon>
        <taxon>Saccoglossus</taxon>
    </lineage>
</organism>
<name>A0ABM0LZ21_SACKO</name>
<evidence type="ECO:0000313" key="4">
    <source>
        <dbReference type="RefSeq" id="XP_006813012.1"/>
    </source>
</evidence>
<dbReference type="SMART" id="SM00256">
    <property type="entry name" value="FBOX"/>
    <property type="match status" value="1"/>
</dbReference>
<gene>
    <name evidence="4" type="primary">LOC102802918</name>
</gene>
<feature type="domain" description="FBA" evidence="2">
    <location>
        <begin position="121"/>
        <end position="245"/>
    </location>
</feature>
<dbReference type="SUPFAM" id="SSF81383">
    <property type="entry name" value="F-box domain"/>
    <property type="match status" value="1"/>
</dbReference>
<dbReference type="SMART" id="SM01198">
    <property type="entry name" value="FBA"/>
    <property type="match status" value="1"/>
</dbReference>
<dbReference type="InterPro" id="IPR001810">
    <property type="entry name" value="F-box_dom"/>
</dbReference>
<accession>A0ABM0LZ21</accession>
<dbReference type="PROSITE" id="PS50181">
    <property type="entry name" value="FBOX"/>
    <property type="match status" value="1"/>
</dbReference>
<dbReference type="Pfam" id="PF04300">
    <property type="entry name" value="FBA"/>
    <property type="match status" value="1"/>
</dbReference>
<evidence type="ECO:0000259" key="1">
    <source>
        <dbReference type="PROSITE" id="PS50181"/>
    </source>
</evidence>
<sequence length="248" mass="28411">MDKSSPISGIPDELLAHILSFVPDSDLSACVRVCKHWCKVIQLPSFWKIKCLKCGRDIKELVTIPSREWRMVYFKNPYGRNLVKNSCGEIYSEGKKAGDARNFSYIISLLKVGSCYAMYAYAARADCASVWEMRVTLCREKAHKVERYLDEYAQRFNRDSWNAHSVLMPDDWKHGDSDLVIESYNYGPQETPQWSNSDWTKVSHTFQGCSPGLRTIIFEDASKDMQFWAGHYGGKMSAASVFVRVKKS</sequence>
<dbReference type="Gene3D" id="1.20.1280.50">
    <property type="match status" value="1"/>
</dbReference>
<dbReference type="RefSeq" id="XP_006813012.1">
    <property type="nucleotide sequence ID" value="XM_006812949.1"/>
</dbReference>
<dbReference type="InterPro" id="IPR007397">
    <property type="entry name" value="F-box-assoc_dom"/>
</dbReference>
<dbReference type="PROSITE" id="PS51114">
    <property type="entry name" value="FBA"/>
    <property type="match status" value="1"/>
</dbReference>
<dbReference type="Pfam" id="PF12937">
    <property type="entry name" value="F-box-like"/>
    <property type="match status" value="1"/>
</dbReference>
<feature type="domain" description="F-box" evidence="1">
    <location>
        <begin position="4"/>
        <end position="50"/>
    </location>
</feature>
<protein>
    <submittedName>
        <fullName evidence="4">F-box only protein 6-like</fullName>
    </submittedName>
</protein>
<dbReference type="SUPFAM" id="SSF49785">
    <property type="entry name" value="Galactose-binding domain-like"/>
    <property type="match status" value="1"/>
</dbReference>
<dbReference type="InterPro" id="IPR036047">
    <property type="entry name" value="F-box-like_dom_sf"/>
</dbReference>
<dbReference type="PANTHER" id="PTHR12125">
    <property type="entry name" value="F-BOX ONLY PROTEIN 6-LIKE PROTEIN"/>
    <property type="match status" value="1"/>
</dbReference>
<evidence type="ECO:0000313" key="3">
    <source>
        <dbReference type="Proteomes" id="UP000694865"/>
    </source>
</evidence>
<evidence type="ECO:0000259" key="2">
    <source>
        <dbReference type="PROSITE" id="PS51114"/>
    </source>
</evidence>
<keyword evidence="3" id="KW-1185">Reference proteome</keyword>
<dbReference type="InterPro" id="IPR008979">
    <property type="entry name" value="Galactose-bd-like_sf"/>
</dbReference>